<comment type="caution">
    <text evidence="14">The sequence shown here is derived from an EMBL/GenBank/DDBJ whole genome shotgun (WGS) entry which is preliminary data.</text>
</comment>
<evidence type="ECO:0000313" key="15">
    <source>
        <dbReference type="Proteomes" id="UP000007374"/>
    </source>
</evidence>
<comment type="function">
    <text evidence="1 11">Catalyzes the NADPH-dependent reduction of ketopantoate into pantoic acid.</text>
</comment>
<dbReference type="EC" id="1.1.1.169" evidence="4 11"/>
<evidence type="ECO:0000256" key="10">
    <source>
        <dbReference type="ARBA" id="ARBA00048793"/>
    </source>
</evidence>
<accession>K2PT08</accession>
<dbReference type="Gene3D" id="1.10.1040.10">
    <property type="entry name" value="N-(1-d-carboxylethyl)-l-norvaline Dehydrogenase, domain 2"/>
    <property type="match status" value="1"/>
</dbReference>
<keyword evidence="8 11" id="KW-0560">Oxidoreductase</keyword>
<evidence type="ECO:0000259" key="13">
    <source>
        <dbReference type="Pfam" id="PF08546"/>
    </source>
</evidence>
<dbReference type="STRING" id="721133.SAMN05216176_102162"/>
<organism evidence="14 15">
    <name type="scientific">Nitratireductor indicus C115</name>
    <dbReference type="NCBI Taxonomy" id="1231190"/>
    <lineage>
        <taxon>Bacteria</taxon>
        <taxon>Pseudomonadati</taxon>
        <taxon>Pseudomonadota</taxon>
        <taxon>Alphaproteobacteria</taxon>
        <taxon>Hyphomicrobiales</taxon>
        <taxon>Phyllobacteriaceae</taxon>
        <taxon>Nitratireductor</taxon>
    </lineage>
</organism>
<dbReference type="InterPro" id="IPR013752">
    <property type="entry name" value="KPA_reductase"/>
</dbReference>
<sequence length="308" mass="32839">MRILVLGAGGIGGYFGGRLAASEVDVHFLVRPPRAELLDREGLSIISPIGDLRIPVRTLTAATSPFDAVLLACKAYDLDAAMDAIAPAVGPSTLILPLLNGIRQLDLLDTRFGREHVLGGLCHIGVTINEAGAIHHLNKLQRLTLGPRTEGQVEAAEGLHKVLKRGGFDLVLSGSIMQELWEKFTFLTTYAGMTTLMRAPIGAIMATQEGEAITLEMLEECSATAAANGHAPRSEALAPMISSLTERGSPGTASMFRDMTRNGPTEHEHIIGDMFLRARAANVAAPLLRVSLANMQSYTAMRTGLASH</sequence>
<evidence type="ECO:0000256" key="9">
    <source>
        <dbReference type="ARBA" id="ARBA00032024"/>
    </source>
</evidence>
<protein>
    <recommendedName>
        <fullName evidence="5 11">2-dehydropantoate 2-reductase</fullName>
        <ecNumber evidence="4 11">1.1.1.169</ecNumber>
    </recommendedName>
    <alternativeName>
        <fullName evidence="9 11">Ketopantoate reductase</fullName>
    </alternativeName>
</protein>
<dbReference type="Proteomes" id="UP000007374">
    <property type="component" value="Unassembled WGS sequence"/>
</dbReference>
<dbReference type="FunFam" id="1.10.1040.10:FF:000017">
    <property type="entry name" value="2-dehydropantoate 2-reductase"/>
    <property type="match status" value="1"/>
</dbReference>
<dbReference type="OrthoDB" id="9796561at2"/>
<dbReference type="PANTHER" id="PTHR21708">
    <property type="entry name" value="PROBABLE 2-DEHYDROPANTOATE 2-REDUCTASE"/>
    <property type="match status" value="1"/>
</dbReference>
<dbReference type="InterPro" id="IPR003710">
    <property type="entry name" value="ApbA"/>
</dbReference>
<dbReference type="EMBL" id="AMSI01000001">
    <property type="protein sequence ID" value="EKF44237.1"/>
    <property type="molecule type" value="Genomic_DNA"/>
</dbReference>
<dbReference type="AlphaFoldDB" id="K2PT08"/>
<dbReference type="Pfam" id="PF02558">
    <property type="entry name" value="ApbA"/>
    <property type="match status" value="1"/>
</dbReference>
<name>K2PT08_9HYPH</name>
<evidence type="ECO:0000256" key="3">
    <source>
        <dbReference type="ARBA" id="ARBA00007870"/>
    </source>
</evidence>
<evidence type="ECO:0000256" key="5">
    <source>
        <dbReference type="ARBA" id="ARBA00019465"/>
    </source>
</evidence>
<evidence type="ECO:0000256" key="7">
    <source>
        <dbReference type="ARBA" id="ARBA00022857"/>
    </source>
</evidence>
<reference evidence="14 15" key="1">
    <citation type="journal article" date="2012" name="J. Bacteriol.">
        <title>Genome Sequence of Nitratireductor indicus Type Strain C115.</title>
        <authorList>
            <person name="Lai Q."/>
            <person name="Li G."/>
            <person name="Yu Z."/>
            <person name="Shao Z."/>
        </authorList>
    </citation>
    <scope>NUCLEOTIDE SEQUENCE [LARGE SCALE GENOMIC DNA]</scope>
    <source>
        <strain evidence="14 15">C115</strain>
    </source>
</reference>
<evidence type="ECO:0000256" key="6">
    <source>
        <dbReference type="ARBA" id="ARBA00022655"/>
    </source>
</evidence>
<dbReference type="GO" id="GO:0015940">
    <property type="term" value="P:pantothenate biosynthetic process"/>
    <property type="evidence" value="ECO:0007669"/>
    <property type="project" value="UniProtKB-UniPathway"/>
</dbReference>
<dbReference type="GO" id="GO:0005737">
    <property type="term" value="C:cytoplasm"/>
    <property type="evidence" value="ECO:0007669"/>
    <property type="project" value="TreeGrafter"/>
</dbReference>
<dbReference type="InterPro" id="IPR013328">
    <property type="entry name" value="6PGD_dom2"/>
</dbReference>
<evidence type="ECO:0000313" key="14">
    <source>
        <dbReference type="EMBL" id="EKF44237.1"/>
    </source>
</evidence>
<dbReference type="InterPro" id="IPR051402">
    <property type="entry name" value="KPR-Related"/>
</dbReference>
<dbReference type="NCBIfam" id="TIGR00745">
    <property type="entry name" value="apbA_panE"/>
    <property type="match status" value="1"/>
</dbReference>
<evidence type="ECO:0000256" key="1">
    <source>
        <dbReference type="ARBA" id="ARBA00002919"/>
    </source>
</evidence>
<evidence type="ECO:0000256" key="2">
    <source>
        <dbReference type="ARBA" id="ARBA00004994"/>
    </source>
</evidence>
<dbReference type="UniPathway" id="UPA00028">
    <property type="reaction ID" value="UER00004"/>
</dbReference>
<dbReference type="GO" id="GO:0008677">
    <property type="term" value="F:2-dehydropantoate 2-reductase activity"/>
    <property type="evidence" value="ECO:0007669"/>
    <property type="project" value="UniProtKB-EC"/>
</dbReference>
<dbReference type="Gene3D" id="3.40.50.720">
    <property type="entry name" value="NAD(P)-binding Rossmann-like Domain"/>
    <property type="match status" value="1"/>
</dbReference>
<dbReference type="FunFam" id="3.40.50.720:FF:000307">
    <property type="entry name" value="2-dehydropantoate 2-reductase"/>
    <property type="match status" value="1"/>
</dbReference>
<comment type="similarity">
    <text evidence="3 11">Belongs to the ketopantoate reductase family.</text>
</comment>
<dbReference type="InterPro" id="IPR008927">
    <property type="entry name" value="6-PGluconate_DH-like_C_sf"/>
</dbReference>
<keyword evidence="6 11" id="KW-0566">Pantothenate biosynthesis</keyword>
<dbReference type="InterPro" id="IPR036291">
    <property type="entry name" value="NAD(P)-bd_dom_sf"/>
</dbReference>
<evidence type="ECO:0000259" key="12">
    <source>
        <dbReference type="Pfam" id="PF02558"/>
    </source>
</evidence>
<feature type="domain" description="Ketopantoate reductase N-terminal" evidence="12">
    <location>
        <begin position="3"/>
        <end position="148"/>
    </location>
</feature>
<comment type="pathway">
    <text evidence="2 11">Cofactor biosynthesis; (R)-pantothenate biosynthesis; (R)-pantoate from 3-methyl-2-oxobutanoate: step 2/2.</text>
</comment>
<dbReference type="eggNOG" id="COG1893">
    <property type="taxonomic scope" value="Bacteria"/>
</dbReference>
<evidence type="ECO:0000256" key="11">
    <source>
        <dbReference type="RuleBase" id="RU362068"/>
    </source>
</evidence>
<dbReference type="PATRIC" id="fig|1231190.3.peg.172"/>
<feature type="domain" description="Ketopantoate reductase C-terminal" evidence="13">
    <location>
        <begin position="176"/>
        <end position="290"/>
    </location>
</feature>
<dbReference type="RefSeq" id="WP_009449315.1">
    <property type="nucleotide sequence ID" value="NZ_AMSI01000001.1"/>
</dbReference>
<dbReference type="InterPro" id="IPR013332">
    <property type="entry name" value="KPR_N"/>
</dbReference>
<dbReference type="Pfam" id="PF08546">
    <property type="entry name" value="ApbA_C"/>
    <property type="match status" value="1"/>
</dbReference>
<gene>
    <name evidence="14" type="ORF">NA8A_00805</name>
</gene>
<dbReference type="SUPFAM" id="SSF48179">
    <property type="entry name" value="6-phosphogluconate dehydrogenase C-terminal domain-like"/>
    <property type="match status" value="1"/>
</dbReference>
<comment type="catalytic activity">
    <reaction evidence="10 11">
        <text>(R)-pantoate + NADP(+) = 2-dehydropantoate + NADPH + H(+)</text>
        <dbReference type="Rhea" id="RHEA:16233"/>
        <dbReference type="ChEBI" id="CHEBI:11561"/>
        <dbReference type="ChEBI" id="CHEBI:15378"/>
        <dbReference type="ChEBI" id="CHEBI:15980"/>
        <dbReference type="ChEBI" id="CHEBI:57783"/>
        <dbReference type="ChEBI" id="CHEBI:58349"/>
        <dbReference type="EC" id="1.1.1.169"/>
    </reaction>
</comment>
<keyword evidence="15" id="KW-1185">Reference proteome</keyword>
<evidence type="ECO:0000256" key="4">
    <source>
        <dbReference type="ARBA" id="ARBA00013014"/>
    </source>
</evidence>
<evidence type="ECO:0000256" key="8">
    <source>
        <dbReference type="ARBA" id="ARBA00023002"/>
    </source>
</evidence>
<keyword evidence="7 11" id="KW-0521">NADP</keyword>
<dbReference type="PANTHER" id="PTHR21708:SF26">
    <property type="entry name" value="2-DEHYDROPANTOATE 2-REDUCTASE"/>
    <property type="match status" value="1"/>
</dbReference>
<dbReference type="SUPFAM" id="SSF51735">
    <property type="entry name" value="NAD(P)-binding Rossmann-fold domains"/>
    <property type="match status" value="1"/>
</dbReference>
<proteinExistence type="inferred from homology"/>